<protein>
    <recommendedName>
        <fullName evidence="2">Epoxide hydrolase</fullName>
    </recommendedName>
</protein>
<gene>
    <name evidence="1" type="ORF">AVDCRST_MAG02-4260</name>
</gene>
<evidence type="ECO:0008006" key="2">
    <source>
        <dbReference type="Google" id="ProtNLM"/>
    </source>
</evidence>
<organism evidence="1">
    <name type="scientific">uncultured Rubrobacteraceae bacterium</name>
    <dbReference type="NCBI Taxonomy" id="349277"/>
    <lineage>
        <taxon>Bacteria</taxon>
        <taxon>Bacillati</taxon>
        <taxon>Actinomycetota</taxon>
        <taxon>Rubrobacteria</taxon>
        <taxon>Rubrobacterales</taxon>
        <taxon>Rubrobacteraceae</taxon>
        <taxon>environmental samples</taxon>
    </lineage>
</organism>
<reference evidence="1" key="1">
    <citation type="submission" date="2020-02" db="EMBL/GenBank/DDBJ databases">
        <authorList>
            <person name="Meier V. D."/>
        </authorList>
    </citation>
    <scope>NUCLEOTIDE SEQUENCE</scope>
    <source>
        <strain evidence="1">AVDCRST_MAG02</strain>
    </source>
</reference>
<dbReference type="EMBL" id="CADCVH010000108">
    <property type="protein sequence ID" value="CAA9473417.1"/>
    <property type="molecule type" value="Genomic_DNA"/>
</dbReference>
<name>A0A6J4RN81_9ACTN</name>
<dbReference type="InterPro" id="IPR029058">
    <property type="entry name" value="AB_hydrolase_fold"/>
</dbReference>
<proteinExistence type="predicted"/>
<accession>A0A6J4RN81</accession>
<dbReference type="AlphaFoldDB" id="A0A6J4RN81"/>
<dbReference type="Gene3D" id="3.40.50.1820">
    <property type="entry name" value="alpha/beta hydrolase"/>
    <property type="match status" value="1"/>
</dbReference>
<sequence>MPASVMAEAIADAMGELGHERFFDVRSWTEEPACGHFAAWERPSEYAAGVRKAVDLAST</sequence>
<evidence type="ECO:0000313" key="1">
    <source>
        <dbReference type="EMBL" id="CAA9473417.1"/>
    </source>
</evidence>